<organism evidence="2 3">
    <name type="scientific">candidate division KSB3 bacterium</name>
    <dbReference type="NCBI Taxonomy" id="2044937"/>
    <lineage>
        <taxon>Bacteria</taxon>
        <taxon>candidate division KSB3</taxon>
    </lineage>
</organism>
<reference evidence="2 3" key="1">
    <citation type="submission" date="2017-10" db="EMBL/GenBank/DDBJ databases">
        <title>Novel microbial diversity and functional potential in the marine mammal oral microbiome.</title>
        <authorList>
            <person name="Dudek N.K."/>
            <person name="Sun C.L."/>
            <person name="Burstein D."/>
            <person name="Kantor R.S."/>
            <person name="Aliaga Goltsman D.S."/>
            <person name="Bik E.M."/>
            <person name="Thomas B.C."/>
            <person name="Banfield J.F."/>
            <person name="Relman D.A."/>
        </authorList>
    </citation>
    <scope>NUCLEOTIDE SEQUENCE [LARGE SCALE GENOMIC DNA]</scope>
    <source>
        <strain evidence="2">DOLJORAL78_47_16</strain>
    </source>
</reference>
<evidence type="ECO:0000313" key="2">
    <source>
        <dbReference type="EMBL" id="PIE34269.1"/>
    </source>
</evidence>
<dbReference type="EMBL" id="PDSK01000090">
    <property type="protein sequence ID" value="PIE34269.1"/>
    <property type="molecule type" value="Genomic_DNA"/>
</dbReference>
<comment type="caution">
    <text evidence="2">The sequence shown here is derived from an EMBL/GenBank/DDBJ whole genome shotgun (WGS) entry which is preliminary data.</text>
</comment>
<evidence type="ECO:0000259" key="1">
    <source>
        <dbReference type="Pfam" id="PF02965"/>
    </source>
</evidence>
<sequence>MEILQDFSLDVDLPALFAYAHIKPESRDGQILTELIEGMLPDIRPKAIYRTAYVEEKYEDGVRIDGQRFTSKVLRVNLASVDRIFPYIATCGVEVEELTKAHDDLLHRFVLDRFKEQVLRLAVRYLREYITTLYIPGEISSMNPGSLKDWPLREQRQLFALFDDVTGAIGVELTESFLMSPVKSVSGIIFPTEHSFENCQLCPRQECPGRRAPYDAQLAEEKYHLLT</sequence>
<protein>
    <submittedName>
        <fullName evidence="2">Vitamin B12 dependent methionine synthase</fullName>
    </submittedName>
</protein>
<dbReference type="SUPFAM" id="SSF56507">
    <property type="entry name" value="Methionine synthase activation domain-like"/>
    <property type="match status" value="1"/>
</dbReference>
<dbReference type="Proteomes" id="UP000230821">
    <property type="component" value="Unassembled WGS sequence"/>
</dbReference>
<dbReference type="GO" id="GO:0008705">
    <property type="term" value="F:methionine synthase activity"/>
    <property type="evidence" value="ECO:0007669"/>
    <property type="project" value="InterPro"/>
</dbReference>
<dbReference type="InterPro" id="IPR037010">
    <property type="entry name" value="VitB12-dep_Met_synth_activ_sf"/>
</dbReference>
<dbReference type="Pfam" id="PF02965">
    <property type="entry name" value="Met_synt_B12"/>
    <property type="match status" value="1"/>
</dbReference>
<accession>A0A2G6KHI9</accession>
<dbReference type="Gene3D" id="3.40.109.40">
    <property type="match status" value="1"/>
</dbReference>
<dbReference type="InterPro" id="IPR004223">
    <property type="entry name" value="VitB12-dep_Met_synth_activ_dom"/>
</dbReference>
<gene>
    <name evidence="2" type="ORF">CSA56_07730</name>
</gene>
<evidence type="ECO:0000313" key="3">
    <source>
        <dbReference type="Proteomes" id="UP000230821"/>
    </source>
</evidence>
<proteinExistence type="predicted"/>
<name>A0A2G6KHI9_9BACT</name>
<feature type="domain" description="AdoMet activation" evidence="1">
    <location>
        <begin position="154"/>
        <end position="195"/>
    </location>
</feature>
<dbReference type="AlphaFoldDB" id="A0A2G6KHI9"/>